<feature type="compositionally biased region" description="Polar residues" evidence="11">
    <location>
        <begin position="1854"/>
        <end position="1865"/>
    </location>
</feature>
<organism evidence="13">
    <name type="scientific">Pediastrum duplex</name>
    <name type="common">Green alga</name>
    <dbReference type="NCBI Taxonomy" id="3105"/>
    <lineage>
        <taxon>Eukaryota</taxon>
        <taxon>Viridiplantae</taxon>
        <taxon>Chlorophyta</taxon>
        <taxon>core chlorophytes</taxon>
        <taxon>Chlorophyceae</taxon>
        <taxon>CS clade</taxon>
        <taxon>Sphaeropleales</taxon>
        <taxon>Hydrodictyaceae</taxon>
        <taxon>Pediastrum</taxon>
    </lineage>
</organism>
<dbReference type="GO" id="GO:0000287">
    <property type="term" value="F:magnesium ion binding"/>
    <property type="evidence" value="ECO:0007669"/>
    <property type="project" value="UniProtKB-UniRule"/>
</dbReference>
<feature type="binding site" evidence="9">
    <location>
        <position position="1733"/>
    </location>
    <ligand>
        <name>Mg(2+)</name>
        <dbReference type="ChEBI" id="CHEBI:18420"/>
    </ligand>
</feature>
<dbReference type="SUPFAM" id="SSF64484">
    <property type="entry name" value="beta and beta-prime subunits of DNA dependent RNA-polymerase"/>
    <property type="match status" value="2"/>
</dbReference>
<comment type="catalytic activity">
    <reaction evidence="8 9 10">
        <text>RNA(n) + a ribonucleoside 5'-triphosphate = RNA(n+1) + diphosphate</text>
        <dbReference type="Rhea" id="RHEA:21248"/>
        <dbReference type="Rhea" id="RHEA-COMP:14527"/>
        <dbReference type="Rhea" id="RHEA-COMP:17342"/>
        <dbReference type="ChEBI" id="CHEBI:33019"/>
        <dbReference type="ChEBI" id="CHEBI:61557"/>
        <dbReference type="ChEBI" id="CHEBI:140395"/>
        <dbReference type="EC" id="2.7.7.6"/>
    </reaction>
</comment>
<evidence type="ECO:0000256" key="4">
    <source>
        <dbReference type="ARBA" id="ARBA00022640"/>
    </source>
</evidence>
<dbReference type="Gene3D" id="1.10.40.90">
    <property type="match status" value="1"/>
</dbReference>
<feature type="region of interest" description="Disordered" evidence="11">
    <location>
        <begin position="1063"/>
        <end position="1092"/>
    </location>
</feature>
<feature type="compositionally biased region" description="Basic and acidic residues" evidence="11">
    <location>
        <begin position="1385"/>
        <end position="1396"/>
    </location>
</feature>
<dbReference type="HAMAP" id="MF_01323">
    <property type="entry name" value="RNApol_bact_RpoC1"/>
    <property type="match status" value="1"/>
</dbReference>
<feature type="compositionally biased region" description="Basic and acidic residues" evidence="11">
    <location>
        <begin position="505"/>
        <end position="520"/>
    </location>
</feature>
<keyword evidence="9" id="KW-0479">Metal-binding</keyword>
<dbReference type="GO" id="GO:0006351">
    <property type="term" value="P:DNA-templated transcription"/>
    <property type="evidence" value="ECO:0007669"/>
    <property type="project" value="UniProtKB-UniRule"/>
</dbReference>
<feature type="region of interest" description="Disordered" evidence="11">
    <location>
        <begin position="498"/>
        <end position="522"/>
    </location>
</feature>
<keyword evidence="9" id="KW-0460">Magnesium</keyword>
<feature type="compositionally biased region" description="Basic and acidic residues" evidence="11">
    <location>
        <begin position="1124"/>
        <end position="1139"/>
    </location>
</feature>
<dbReference type="InterPro" id="IPR007080">
    <property type="entry name" value="RNA_pol_Rpb1_1"/>
</dbReference>
<keyword evidence="6 9" id="KW-0548">Nucleotidyltransferase</keyword>
<gene>
    <name evidence="9 13" type="primary">rpoC1</name>
</gene>
<proteinExistence type="inferred from homology"/>
<dbReference type="InterPro" id="IPR007066">
    <property type="entry name" value="RNA_pol_Rpb1_3"/>
</dbReference>
<dbReference type="PANTHER" id="PTHR19376">
    <property type="entry name" value="DNA-DIRECTED RNA POLYMERASE"/>
    <property type="match status" value="1"/>
</dbReference>
<dbReference type="InterPro" id="IPR044893">
    <property type="entry name" value="RNA_pol_Rpb1_clamp_domain"/>
</dbReference>
<feature type="region of interest" description="Disordered" evidence="11">
    <location>
        <begin position="1119"/>
        <end position="1139"/>
    </location>
</feature>
<evidence type="ECO:0000256" key="9">
    <source>
        <dbReference type="HAMAP-Rule" id="MF_01323"/>
    </source>
</evidence>
<dbReference type="Gene3D" id="1.10.274.100">
    <property type="entry name" value="RNA polymerase Rpb1, domain 3"/>
    <property type="match status" value="1"/>
</dbReference>
<protein>
    <recommendedName>
        <fullName evidence="9">DNA-directed RNA polymerase subunit beta'</fullName>
        <ecNumber evidence="9">2.7.7.6</ecNumber>
    </recommendedName>
    <alternativeName>
        <fullName evidence="9">PEP</fullName>
    </alternativeName>
    <alternativeName>
        <fullName evidence="9">Plastid-encoded RNA polymerase subunit beta'</fullName>
        <shortName evidence="9">RNA polymerase subunit beta'</shortName>
    </alternativeName>
</protein>
<dbReference type="InterPro" id="IPR000722">
    <property type="entry name" value="RNA_pol_asu"/>
</dbReference>
<comment type="cofactor">
    <cofactor evidence="9">
        <name>Mg(2+)</name>
        <dbReference type="ChEBI" id="CHEBI:18420"/>
    </cofactor>
    <text evidence="9">Binds 1 Mg(2+) ion per subunit.</text>
</comment>
<feature type="compositionally biased region" description="Low complexity" evidence="11">
    <location>
        <begin position="200"/>
        <end position="210"/>
    </location>
</feature>
<dbReference type="Pfam" id="PF00623">
    <property type="entry name" value="RNA_pol_Rpb1_2"/>
    <property type="match status" value="1"/>
</dbReference>
<feature type="region of interest" description="Disordered" evidence="11">
    <location>
        <begin position="200"/>
        <end position="227"/>
    </location>
</feature>
<keyword evidence="5 9" id="KW-0808">Transferase</keyword>
<keyword evidence="9" id="KW-0862">Zinc</keyword>
<feature type="domain" description="RNA polymerase N-terminal" evidence="12">
    <location>
        <begin position="1504"/>
        <end position="1785"/>
    </location>
</feature>
<feature type="compositionally biased region" description="Basic and acidic residues" evidence="11">
    <location>
        <begin position="211"/>
        <end position="224"/>
    </location>
</feature>
<evidence type="ECO:0000256" key="5">
    <source>
        <dbReference type="ARBA" id="ARBA00022679"/>
    </source>
</evidence>
<evidence type="ECO:0000256" key="7">
    <source>
        <dbReference type="ARBA" id="ARBA00023163"/>
    </source>
</evidence>
<geneLocation type="chloroplast" evidence="13"/>
<evidence type="ECO:0000256" key="8">
    <source>
        <dbReference type="ARBA" id="ARBA00048552"/>
    </source>
</evidence>
<evidence type="ECO:0000256" key="3">
    <source>
        <dbReference type="ARBA" id="ARBA00022478"/>
    </source>
</evidence>
<keyword evidence="13" id="KW-0150">Chloroplast</keyword>
<keyword evidence="7 9" id="KW-0804">Transcription</keyword>
<feature type="compositionally biased region" description="Basic and acidic residues" evidence="11">
    <location>
        <begin position="1841"/>
        <end position="1853"/>
    </location>
</feature>
<dbReference type="InterPro" id="IPR045867">
    <property type="entry name" value="DNA-dir_RpoC_beta_prime"/>
</dbReference>
<dbReference type="Pfam" id="PF04997">
    <property type="entry name" value="RNA_pol_Rpb1_1"/>
    <property type="match status" value="2"/>
</dbReference>
<feature type="binding site" evidence="9">
    <location>
        <position position="1735"/>
    </location>
    <ligand>
        <name>Mg(2+)</name>
        <dbReference type="ChEBI" id="CHEBI:18420"/>
    </ligand>
</feature>
<dbReference type="InterPro" id="IPR006592">
    <property type="entry name" value="RNA_pol_N"/>
</dbReference>
<feature type="region of interest" description="Disordered" evidence="11">
    <location>
        <begin position="1818"/>
        <end position="1865"/>
    </location>
</feature>
<dbReference type="GO" id="GO:0003677">
    <property type="term" value="F:DNA binding"/>
    <property type="evidence" value="ECO:0007669"/>
    <property type="project" value="UniProtKB-UniRule"/>
</dbReference>
<dbReference type="InterPro" id="IPR034678">
    <property type="entry name" value="RNApol_RpoC1"/>
</dbReference>
<evidence type="ECO:0000259" key="12">
    <source>
        <dbReference type="SMART" id="SM00663"/>
    </source>
</evidence>
<dbReference type="Gene3D" id="4.10.860.120">
    <property type="entry name" value="RNA polymerase II, clamp domain"/>
    <property type="match status" value="1"/>
</dbReference>
<feature type="binding site" evidence="9">
    <location>
        <position position="307"/>
    </location>
    <ligand>
        <name>Zn(2+)</name>
        <dbReference type="ChEBI" id="CHEBI:29105"/>
    </ligand>
</feature>
<keyword evidence="4 13" id="KW-0934">Plastid</keyword>
<dbReference type="Pfam" id="PF04983">
    <property type="entry name" value="RNA_pol_Rpb1_3"/>
    <property type="match status" value="1"/>
</dbReference>
<comment type="cofactor">
    <cofactor evidence="9">
        <name>Zn(2+)</name>
        <dbReference type="ChEBI" id="CHEBI:29105"/>
    </cofactor>
    <text evidence="9">Binds 1 Zn(2+) ion per subunit.</text>
</comment>
<evidence type="ECO:0000256" key="6">
    <source>
        <dbReference type="ARBA" id="ARBA00022695"/>
    </source>
</evidence>
<sequence>MVFMNTYSNLLKKENILFQQNPITTSSSPFRLVFLPKEKYRFFFVGKKLENKRSTSRSNKYSIICSATKKQTNHLNDNSKLNNSFTLKQKNKVDYKFQIYNSTKSATFSETNIQKEKKNYNLNFLKKLNCFNFLLKKNATNKWVNWVNDVNFESFNKIGSSAYHYSAFSLPRFGKAEAKAKTKELKKAELIASQPLLSLPRSSSASLPRSGGERHDLQVQRSGEENPLNKNLYKTGYSKIHELKLVSVEIASPEKIKEWAEKVLPNGKVFGEVTNANTLHYKTFKPHKGGLFCERIFGPLKDFECACGVRSKPMELESYLNENQQKKRFFCMNCDVEYTWSVIRRYQLGYINLISPVSHIWFLKANPSYLSLLLDLRRSHLESIIYCTEAITLENLWKSAQTLGLDTSPSTLYSIWQKLLEEEKSIKRKHKEIKKMESFLSPHSMPSALSLKLSGSAPLSSVPAALSLPLSLPSSAKPSLRERLRFFRFGGASASFGRAEGANEAEPKEPKPKEPKEPKAKQKSLCLSGSLLQQKRLNLMYLYIKNKDLFYKKNIMSDYIQNYFYKNKILSNNQFYNYEKSYEKNLKLMYKKTFFQVVGEAKAFTTNTFLFSSALSLPLASVLSASPSEEAKEEPKRARSSQKILFFKDLINKLNIYNSLAPHSMEKNFVLSSALLKSKISSLFGIYYYSHNNKLQKENKKIKNLHLKKQIISNIYEKEIVQFKDNFLVLAESFFQIYFTKLYLKDKNFIMQIPNHILQLFCEFFLFYCIQIQLNFYIKKNPLNNLPKIFSNNKKKISTYNKNNQIFSLKKIKAGNNKILKVSSKIKKGIHSTTGLFYYTGICLFKKQIKLNMFFQKNKKFHLNFPYNKEITYKINFNKKNNLFENVKLSLNSIESFNKYSSISISKSFIPNVQNKKQANLLQILIQEIHHKNNILSIQKNRKNLSDILYLLYQFYKKEMVSYKETSEIKYKQDKKFSILMDIYSLSTLFNLFYIKNNKYKFSEIINFNNLINYLYKISSNKKYKLFHLSSSLASFTPSALSLHFFRSQPLLLSLAKRRLRRSEGSRRSEGEAEANEAKPKEAEDSPKPREPQRKLLLSLRPSHFGSFGSALPKRKRVGFAEEGSERAERNKRSETEDMMQKDQILKIQSGNVINLTKNCSYLNLNKKNTLNQRKKFLFLQKQKSLILRNPQFFSSIYFKKTANNIYTEQYSQSPKARQYKEDWPSSSLPLLRIGSFAPFGLASPKRKRVGFAEEGTEAKGSEAELLLSLPRRGSALPSERSEQKKILKNDLYTISYSHLWPLNADWKSFFYYNSAPKDFEDTHIYYSYRKGSFYNKSNKFSTKLDIVSQIDEIFVSDSMNNDPSLLGSFASFASSSPKRSKRVHGTEEGAKEANRVRSSSGEQRSKTKVTKTTEFLSKMNSPVAGAAIIKKLLSEYTPSELKKMVKQHQVLLPKLNQNIRKLKEKAIKKLDFVKIQKLLNKRDHIIRRLKLIRKFSRKNVEPTSMILSVLPVLPPDLRPILKLQNQIAASDLNRLYQRIIYRNERLKKFLKDPSTSQSFEMKYAQRLLQEAVDNLIQNGKGNVKPETNSRGQALKSLSEILKGKQGRFRQYLLGKRVDYSGRSVIVVGPKLKLYECGLPKEMAIELFLPFLIKRILHYKIARTVIGAKNFLYSNKTYCINLLNEIMRNHPVLLNRAPTLHRLGIQAFQPKLVEGRAILLHPLVCPAFNADFDGDQMAVHLPITVEARAEAWNLIFSRNHLISPATGDPIVLPSQDMVLGCYYLTSEKKNISATRSQISTFNLSDQLPLAKLKELKQSEKPLPPLRGSEAEPLYESESEEPSSKRSERSEAEHNNNFINSPNKLETNENLNINDKKYKNFFCISNLFNLEKVLNAYQLGKISVQSIVWIKWNGKTQFANEPLSMIEIRLNRYGIRDQIHSKFYKRIDKKENLLNQYIRTTPGRILINNITQKCMFL</sequence>
<feature type="binding site" evidence="9">
    <location>
        <position position="305"/>
    </location>
    <ligand>
        <name>Zn(2+)</name>
        <dbReference type="ChEBI" id="CHEBI:29105"/>
    </ligand>
</feature>
<evidence type="ECO:0000256" key="11">
    <source>
        <dbReference type="SAM" id="MobiDB-lite"/>
    </source>
</evidence>
<feature type="binding site" evidence="9">
    <location>
        <position position="1731"/>
    </location>
    <ligand>
        <name>Mg(2+)</name>
        <dbReference type="ChEBI" id="CHEBI:18420"/>
    </ligand>
</feature>
<reference evidence="13" key="1">
    <citation type="journal article" date="2018" name="Am. J. Bot.">
        <title>Organellar phylogenomics inform systematics in the green algal family Hydrodictyaceae (Chlorophyceae) and provide clues to the complex evolutionary history of plastid genomes in the green algal tree of life.</title>
        <authorList>
            <person name="McManus H.A."/>
            <person name="Fucikova K."/>
            <person name="Lewis P.O."/>
            <person name="Lewis L.A."/>
            <person name="Karol K.G."/>
        </authorList>
    </citation>
    <scope>NUCLEOTIDE SEQUENCE</scope>
</reference>
<evidence type="ECO:0000256" key="10">
    <source>
        <dbReference type="RuleBase" id="RU004279"/>
    </source>
</evidence>
<dbReference type="SMART" id="SM00663">
    <property type="entry name" value="RPOLA_N"/>
    <property type="match status" value="1"/>
</dbReference>
<dbReference type="GO" id="GO:0008270">
    <property type="term" value="F:zinc ion binding"/>
    <property type="evidence" value="ECO:0007669"/>
    <property type="project" value="UniProtKB-UniRule"/>
</dbReference>
<comment type="function">
    <text evidence="1 9 10">DNA-dependent RNA polymerase catalyzes the transcription of DNA into RNA using the four ribonucleoside triphosphates as substrates.</text>
</comment>
<evidence type="ECO:0000256" key="1">
    <source>
        <dbReference type="ARBA" id="ARBA00004026"/>
    </source>
</evidence>
<comment type="subcellular location">
    <subcellularLocation>
        <location evidence="9">Plastid</location>
        <location evidence="9">Chloroplast</location>
    </subcellularLocation>
</comment>
<evidence type="ECO:0000256" key="2">
    <source>
        <dbReference type="ARBA" id="ARBA00007207"/>
    </source>
</evidence>
<keyword evidence="3 9" id="KW-0240">DNA-directed RNA polymerase</keyword>
<accession>A0A2U8GIK6</accession>
<dbReference type="GO" id="GO:0003899">
    <property type="term" value="F:DNA-directed RNA polymerase activity"/>
    <property type="evidence" value="ECO:0007669"/>
    <property type="project" value="UniProtKB-UniRule"/>
</dbReference>
<dbReference type="EMBL" id="MF276981">
    <property type="protein sequence ID" value="AWI68486.1"/>
    <property type="molecule type" value="Genomic_DNA"/>
</dbReference>
<comment type="similarity">
    <text evidence="2 9">Belongs to the RNA polymerase beta' chain family. RpoC1 subfamily.</text>
</comment>
<dbReference type="PANTHER" id="PTHR19376:SF54">
    <property type="entry name" value="DNA-DIRECTED RNA POLYMERASE SUBUNIT BETA"/>
    <property type="match status" value="1"/>
</dbReference>
<dbReference type="Gene3D" id="2.40.40.20">
    <property type="match status" value="1"/>
</dbReference>
<dbReference type="InterPro" id="IPR042102">
    <property type="entry name" value="RNA_pol_Rpb1_3_sf"/>
</dbReference>
<comment type="subunit">
    <text evidence="9">In plastids the minimal PEP RNA polymerase catalytic core is composed of four subunits: alpha, beta, beta', and beta''. When a (nuclear-encoded) sigma factor is associated with the core the holoenzyme is formed, which can initiate transcription.</text>
</comment>
<feature type="binding site" evidence="9">
    <location>
        <position position="334"/>
    </location>
    <ligand>
        <name>Zn(2+)</name>
        <dbReference type="ChEBI" id="CHEBI:29105"/>
    </ligand>
</feature>
<dbReference type="GO" id="GO:0000428">
    <property type="term" value="C:DNA-directed RNA polymerase complex"/>
    <property type="evidence" value="ECO:0007669"/>
    <property type="project" value="UniProtKB-KW"/>
</dbReference>
<dbReference type="GO" id="GO:0009507">
    <property type="term" value="C:chloroplast"/>
    <property type="evidence" value="ECO:0007669"/>
    <property type="project" value="UniProtKB-SubCell"/>
</dbReference>
<feature type="binding site" evidence="9">
    <location>
        <position position="331"/>
    </location>
    <ligand>
        <name>Zn(2+)</name>
        <dbReference type="ChEBI" id="CHEBI:29105"/>
    </ligand>
</feature>
<dbReference type="EC" id="2.7.7.6" evidence="9"/>
<evidence type="ECO:0000313" key="13">
    <source>
        <dbReference type="EMBL" id="AWI68486.1"/>
    </source>
</evidence>
<feature type="region of interest" description="Disordered" evidence="11">
    <location>
        <begin position="1376"/>
        <end position="1413"/>
    </location>
</feature>
<name>A0A2U8GIK6_PEDDU</name>